<dbReference type="Proteomes" id="UP000708208">
    <property type="component" value="Unassembled WGS sequence"/>
</dbReference>
<feature type="non-terminal residue" evidence="1">
    <location>
        <position position="1"/>
    </location>
</feature>
<reference evidence="1" key="1">
    <citation type="submission" date="2021-06" db="EMBL/GenBank/DDBJ databases">
        <authorList>
            <person name="Hodson N. C."/>
            <person name="Mongue J. A."/>
            <person name="Jaron S. K."/>
        </authorList>
    </citation>
    <scope>NUCLEOTIDE SEQUENCE</scope>
</reference>
<gene>
    <name evidence="1" type="ORF">AFUS01_LOCUS14478</name>
</gene>
<accession>A0A8J2NYR9</accession>
<name>A0A8J2NYR9_9HEXA</name>
<sequence length="71" mass="7780">CETTEKSSSSPKLRRLSFAFPVEQMAAESKHEQICDGDGNQDVQDGLDASVLVKELTCISEEAIADMDFQV</sequence>
<evidence type="ECO:0000313" key="1">
    <source>
        <dbReference type="EMBL" id="CAG7725524.1"/>
    </source>
</evidence>
<dbReference type="AlphaFoldDB" id="A0A8J2NYR9"/>
<comment type="caution">
    <text evidence="1">The sequence shown here is derived from an EMBL/GenBank/DDBJ whole genome shotgun (WGS) entry which is preliminary data.</text>
</comment>
<keyword evidence="2" id="KW-1185">Reference proteome</keyword>
<evidence type="ECO:0000313" key="2">
    <source>
        <dbReference type="Proteomes" id="UP000708208"/>
    </source>
</evidence>
<organism evidence="1 2">
    <name type="scientific">Allacma fusca</name>
    <dbReference type="NCBI Taxonomy" id="39272"/>
    <lineage>
        <taxon>Eukaryota</taxon>
        <taxon>Metazoa</taxon>
        <taxon>Ecdysozoa</taxon>
        <taxon>Arthropoda</taxon>
        <taxon>Hexapoda</taxon>
        <taxon>Collembola</taxon>
        <taxon>Symphypleona</taxon>
        <taxon>Sminthuridae</taxon>
        <taxon>Allacma</taxon>
    </lineage>
</organism>
<protein>
    <submittedName>
        <fullName evidence="1">Uncharacterized protein</fullName>
    </submittedName>
</protein>
<proteinExistence type="predicted"/>
<dbReference type="EMBL" id="CAJVCH010123210">
    <property type="protein sequence ID" value="CAG7725524.1"/>
    <property type="molecule type" value="Genomic_DNA"/>
</dbReference>